<gene>
    <name evidence="2" type="ORF">DIURU_003048</name>
</gene>
<reference evidence="2 3" key="1">
    <citation type="submission" date="2019-07" db="EMBL/GenBank/DDBJ databases">
        <title>Genome assembly of two rare yeast pathogens: Diutina rugosa and Trichomonascus ciferrii.</title>
        <authorList>
            <person name="Mixao V."/>
            <person name="Saus E."/>
            <person name="Hansen A."/>
            <person name="Lass-Flor C."/>
            <person name="Gabaldon T."/>
        </authorList>
    </citation>
    <scope>NUCLEOTIDE SEQUENCE [LARGE SCALE GENOMIC DNA]</scope>
    <source>
        <strain evidence="2 3">CBS 613</strain>
    </source>
</reference>
<dbReference type="EMBL" id="SWFT01000096">
    <property type="protein sequence ID" value="KAA8901997.1"/>
    <property type="molecule type" value="Genomic_DNA"/>
</dbReference>
<feature type="domain" description="Ribosome maturation protein SDO1/SBDS N-terminal" evidence="1">
    <location>
        <begin position="4"/>
        <end position="87"/>
    </location>
</feature>
<sequence length="91" mass="10296">MPQTVFYKGKDQDFSVIIENKAAVEKFRKGDHSLPLIDIVGIYKVFVSQRGTEASDDEASKQDLENEFGTSNRDEVIKKILTEGEFNTLKP</sequence>
<proteinExistence type="predicted"/>
<dbReference type="RefSeq" id="XP_034012184.1">
    <property type="nucleotide sequence ID" value="XM_034155767.1"/>
</dbReference>
<dbReference type="GeneID" id="54781699"/>
<name>A0A642USC2_DIURU</name>
<comment type="caution">
    <text evidence="2">The sequence shown here is derived from an EMBL/GenBank/DDBJ whole genome shotgun (WGS) entry which is preliminary data.</text>
</comment>
<dbReference type="Gene3D" id="3.30.1250.10">
    <property type="entry name" value="Ribosome maturation protein SBDS, N-terminal domain"/>
    <property type="match status" value="1"/>
</dbReference>
<dbReference type="InterPro" id="IPR036786">
    <property type="entry name" value="Ribosome_mat_SBDS_N_sf"/>
</dbReference>
<dbReference type="OMA" id="HYKGKDD"/>
<dbReference type="Proteomes" id="UP000449547">
    <property type="component" value="Unassembled WGS sequence"/>
</dbReference>
<dbReference type="AlphaFoldDB" id="A0A642USC2"/>
<dbReference type="InterPro" id="IPR019783">
    <property type="entry name" value="SDO1/SBDS_N"/>
</dbReference>
<protein>
    <recommendedName>
        <fullName evidence="1">Ribosome maturation protein SDO1/SBDS N-terminal domain-containing protein</fullName>
    </recommendedName>
</protein>
<organism evidence="2 3">
    <name type="scientific">Diutina rugosa</name>
    <name type="common">Yeast</name>
    <name type="synonym">Candida rugosa</name>
    <dbReference type="NCBI Taxonomy" id="5481"/>
    <lineage>
        <taxon>Eukaryota</taxon>
        <taxon>Fungi</taxon>
        <taxon>Dikarya</taxon>
        <taxon>Ascomycota</taxon>
        <taxon>Saccharomycotina</taxon>
        <taxon>Pichiomycetes</taxon>
        <taxon>Debaryomycetaceae</taxon>
        <taxon>Diutina</taxon>
    </lineage>
</organism>
<dbReference type="VEuPathDB" id="FungiDB:DIURU_003048"/>
<evidence type="ECO:0000313" key="2">
    <source>
        <dbReference type="EMBL" id="KAA8901997.1"/>
    </source>
</evidence>
<evidence type="ECO:0000313" key="3">
    <source>
        <dbReference type="Proteomes" id="UP000449547"/>
    </source>
</evidence>
<dbReference type="Pfam" id="PF01172">
    <property type="entry name" value="SBDS_N"/>
    <property type="match status" value="1"/>
</dbReference>
<keyword evidence="3" id="KW-1185">Reference proteome</keyword>
<dbReference type="OrthoDB" id="2567806at2759"/>
<dbReference type="SUPFAM" id="SSF89895">
    <property type="entry name" value="FYSH domain"/>
    <property type="match status" value="1"/>
</dbReference>
<evidence type="ECO:0000259" key="1">
    <source>
        <dbReference type="Pfam" id="PF01172"/>
    </source>
</evidence>
<accession>A0A642USC2</accession>